<proteinExistence type="predicted"/>
<feature type="compositionally biased region" description="Basic and acidic residues" evidence="1">
    <location>
        <begin position="93"/>
        <end position="103"/>
    </location>
</feature>
<evidence type="ECO:0000313" key="2">
    <source>
        <dbReference type="EMBL" id="CAI9160088.1"/>
    </source>
</evidence>
<dbReference type="Proteomes" id="UP001176941">
    <property type="component" value="Chromosome 2"/>
</dbReference>
<accession>A0ABN8YET6</accession>
<dbReference type="EMBL" id="OX459938">
    <property type="protein sequence ID" value="CAI9160088.1"/>
    <property type="molecule type" value="Genomic_DNA"/>
</dbReference>
<protein>
    <submittedName>
        <fullName evidence="2">Uncharacterized protein</fullName>
    </submittedName>
</protein>
<name>A0ABN8YET6_RANTA</name>
<keyword evidence="3" id="KW-1185">Reference proteome</keyword>
<organism evidence="2 3">
    <name type="scientific">Rangifer tarandus platyrhynchus</name>
    <name type="common">Svalbard reindeer</name>
    <dbReference type="NCBI Taxonomy" id="3082113"/>
    <lineage>
        <taxon>Eukaryota</taxon>
        <taxon>Metazoa</taxon>
        <taxon>Chordata</taxon>
        <taxon>Craniata</taxon>
        <taxon>Vertebrata</taxon>
        <taxon>Euteleostomi</taxon>
        <taxon>Mammalia</taxon>
        <taxon>Eutheria</taxon>
        <taxon>Laurasiatheria</taxon>
        <taxon>Artiodactyla</taxon>
        <taxon>Ruminantia</taxon>
        <taxon>Pecora</taxon>
        <taxon>Cervidae</taxon>
        <taxon>Odocoileinae</taxon>
        <taxon>Rangifer</taxon>
    </lineage>
</organism>
<evidence type="ECO:0000256" key="1">
    <source>
        <dbReference type="SAM" id="MobiDB-lite"/>
    </source>
</evidence>
<feature type="region of interest" description="Disordered" evidence="1">
    <location>
        <begin position="66"/>
        <end position="103"/>
    </location>
</feature>
<evidence type="ECO:0000313" key="3">
    <source>
        <dbReference type="Proteomes" id="UP001176941"/>
    </source>
</evidence>
<sequence length="103" mass="12010">MRGKFKKKYIQYKEMYFSLCVLCLVAQLCLTLCDPMNYSPLWVFSRQEYWSGLPCSPPWDLPNSGIEPRFPALQADSLPSEPPEKPMKKKNQSSHEKKNYNST</sequence>
<reference evidence="2" key="1">
    <citation type="submission" date="2023-04" db="EMBL/GenBank/DDBJ databases">
        <authorList>
            <consortium name="ELIXIR-Norway"/>
        </authorList>
    </citation>
    <scope>NUCLEOTIDE SEQUENCE [LARGE SCALE GENOMIC DNA]</scope>
</reference>
<gene>
    <name evidence="2" type="ORF">MRATA1EN1_LOCUS9050</name>
</gene>